<gene>
    <name evidence="3" type="ORF">J2S01_002883</name>
</gene>
<protein>
    <submittedName>
        <fullName evidence="3">Virginiamycin A acetyltransferase</fullName>
        <ecNumber evidence="3">2.3.1.-</ecNumber>
    </submittedName>
</protein>
<dbReference type="RefSeq" id="WP_307225366.1">
    <property type="nucleotide sequence ID" value="NZ_CP116940.1"/>
</dbReference>
<proteinExistence type="predicted"/>
<dbReference type="EMBL" id="JAUSUE010000031">
    <property type="protein sequence ID" value="MDQ0205143.1"/>
    <property type="molecule type" value="Genomic_DNA"/>
</dbReference>
<dbReference type="PANTHER" id="PTHR43300">
    <property type="entry name" value="ACETYLTRANSFERASE"/>
    <property type="match status" value="1"/>
</dbReference>
<keyword evidence="1 3" id="KW-0808">Transferase</keyword>
<evidence type="ECO:0000256" key="1">
    <source>
        <dbReference type="ARBA" id="ARBA00022679"/>
    </source>
</evidence>
<dbReference type="Pfam" id="PF00132">
    <property type="entry name" value="Hexapep"/>
    <property type="match status" value="1"/>
</dbReference>
<dbReference type="InterPro" id="IPR011004">
    <property type="entry name" value="Trimer_LpxA-like_sf"/>
</dbReference>
<evidence type="ECO:0000313" key="4">
    <source>
        <dbReference type="Proteomes" id="UP001239167"/>
    </source>
</evidence>
<dbReference type="InterPro" id="IPR050179">
    <property type="entry name" value="Trans_hexapeptide_repeat"/>
</dbReference>
<dbReference type="Gene3D" id="2.160.10.10">
    <property type="entry name" value="Hexapeptide repeat proteins"/>
    <property type="match status" value="1"/>
</dbReference>
<dbReference type="GO" id="GO:0016746">
    <property type="term" value="F:acyltransferase activity"/>
    <property type="evidence" value="ECO:0007669"/>
    <property type="project" value="UniProtKB-KW"/>
</dbReference>
<keyword evidence="2" id="KW-0677">Repeat</keyword>
<dbReference type="EC" id="2.3.1.-" evidence="3"/>
<dbReference type="CDD" id="cd03349">
    <property type="entry name" value="LbH_XAT"/>
    <property type="match status" value="1"/>
</dbReference>
<dbReference type="InterPro" id="IPR001451">
    <property type="entry name" value="Hexapep"/>
</dbReference>
<evidence type="ECO:0000313" key="3">
    <source>
        <dbReference type="EMBL" id="MDQ0205143.1"/>
    </source>
</evidence>
<name>A0ABT9YBC1_9FIRM</name>
<evidence type="ECO:0000256" key="2">
    <source>
        <dbReference type="ARBA" id="ARBA00022737"/>
    </source>
</evidence>
<dbReference type="Proteomes" id="UP001239167">
    <property type="component" value="Unassembled WGS sequence"/>
</dbReference>
<sequence length="341" mass="38792">MISEINYANFDSSVRKLYVGENQQTLVTLGPGSYLVNGSFEYGSPKAHLLIGRYSSLGHRLVFEIGLNHNYKKVSSYPFGDLAVKDGTGTVNHEFAANHYQIIIGSDVWIGCDVMILGGVHIGNGAVIGAGSVVAGDIPPYAIAVGNPAKVIKYRFSQNIIERLQTIKWWYWDVVKIKNNLSLMETPQNFIDQFYNDNTDVFRERDIILQLQQMKKEGYMLYYLVADFEETLIPVWKNVLIKYLRQFTARDKIALIFEFYKHDSHAKEIQVVNDLIVANGYDTPLILSHYGEKIFSLEIMKNVDFFITSKEDIASICADYANDYKKNLIYGLDENIFGETL</sequence>
<keyword evidence="4" id="KW-1185">Reference proteome</keyword>
<dbReference type="InterPro" id="IPR018357">
    <property type="entry name" value="Hexapep_transf_CS"/>
</dbReference>
<reference evidence="3 4" key="1">
    <citation type="submission" date="2023-07" db="EMBL/GenBank/DDBJ databases">
        <title>Genomic Encyclopedia of Type Strains, Phase IV (KMG-IV): sequencing the most valuable type-strain genomes for metagenomic binning, comparative biology and taxonomic classification.</title>
        <authorList>
            <person name="Goeker M."/>
        </authorList>
    </citation>
    <scope>NUCLEOTIDE SEQUENCE [LARGE SCALE GENOMIC DNA]</scope>
    <source>
        <strain evidence="3 4">DSM 16980</strain>
    </source>
</reference>
<comment type="caution">
    <text evidence="3">The sequence shown here is derived from an EMBL/GenBank/DDBJ whole genome shotgun (WGS) entry which is preliminary data.</text>
</comment>
<keyword evidence="3" id="KW-0012">Acyltransferase</keyword>
<dbReference type="PANTHER" id="PTHR43300:SF11">
    <property type="entry name" value="ACETYLTRANSFERASE RV3034C-RELATED"/>
    <property type="match status" value="1"/>
</dbReference>
<dbReference type="PROSITE" id="PS00101">
    <property type="entry name" value="HEXAPEP_TRANSFERASES"/>
    <property type="match status" value="1"/>
</dbReference>
<dbReference type="SUPFAM" id="SSF51161">
    <property type="entry name" value="Trimeric LpxA-like enzymes"/>
    <property type="match status" value="1"/>
</dbReference>
<accession>A0ABT9YBC1</accession>
<organism evidence="3 4">
    <name type="scientific">Pectinatus haikarae</name>
    <dbReference type="NCBI Taxonomy" id="349096"/>
    <lineage>
        <taxon>Bacteria</taxon>
        <taxon>Bacillati</taxon>
        <taxon>Bacillota</taxon>
        <taxon>Negativicutes</taxon>
        <taxon>Selenomonadales</taxon>
        <taxon>Selenomonadaceae</taxon>
        <taxon>Pectinatus</taxon>
    </lineage>
</organism>